<organism evidence="2 3">
    <name type="scientific">Forsythia ovata</name>
    <dbReference type="NCBI Taxonomy" id="205694"/>
    <lineage>
        <taxon>Eukaryota</taxon>
        <taxon>Viridiplantae</taxon>
        <taxon>Streptophyta</taxon>
        <taxon>Embryophyta</taxon>
        <taxon>Tracheophyta</taxon>
        <taxon>Spermatophyta</taxon>
        <taxon>Magnoliopsida</taxon>
        <taxon>eudicotyledons</taxon>
        <taxon>Gunneridae</taxon>
        <taxon>Pentapetalae</taxon>
        <taxon>asterids</taxon>
        <taxon>lamiids</taxon>
        <taxon>Lamiales</taxon>
        <taxon>Oleaceae</taxon>
        <taxon>Forsythieae</taxon>
        <taxon>Forsythia</taxon>
    </lineage>
</organism>
<evidence type="ECO:0000256" key="1">
    <source>
        <dbReference type="SAM" id="MobiDB-lite"/>
    </source>
</evidence>
<evidence type="ECO:0000313" key="3">
    <source>
        <dbReference type="Proteomes" id="UP001604277"/>
    </source>
</evidence>
<reference evidence="3" key="1">
    <citation type="submission" date="2024-07" db="EMBL/GenBank/DDBJ databases">
        <title>Two chromosome-level genome assemblies of Korean endemic species Abeliophyllum distichum and Forsythia ovata (Oleaceae).</title>
        <authorList>
            <person name="Jang H."/>
        </authorList>
    </citation>
    <scope>NUCLEOTIDE SEQUENCE [LARGE SCALE GENOMIC DNA]</scope>
</reference>
<dbReference type="Proteomes" id="UP001604277">
    <property type="component" value="Unassembled WGS sequence"/>
</dbReference>
<name>A0ABD1W6P3_9LAMI</name>
<protein>
    <submittedName>
        <fullName evidence="2">Uncharacterized protein</fullName>
    </submittedName>
</protein>
<dbReference type="AlphaFoldDB" id="A0ABD1W6P3"/>
<evidence type="ECO:0000313" key="2">
    <source>
        <dbReference type="EMBL" id="KAL2544553.1"/>
    </source>
</evidence>
<comment type="caution">
    <text evidence="2">The sequence shown here is derived from an EMBL/GenBank/DDBJ whole genome shotgun (WGS) entry which is preliminary data.</text>
</comment>
<feature type="region of interest" description="Disordered" evidence="1">
    <location>
        <begin position="87"/>
        <end position="114"/>
    </location>
</feature>
<gene>
    <name evidence="2" type="ORF">Fot_13786</name>
</gene>
<proteinExistence type="predicted"/>
<dbReference type="EMBL" id="JBFOLJ010000004">
    <property type="protein sequence ID" value="KAL2544553.1"/>
    <property type="molecule type" value="Genomic_DNA"/>
</dbReference>
<accession>A0ABD1W6P3</accession>
<keyword evidence="3" id="KW-1185">Reference proteome</keyword>
<feature type="compositionally biased region" description="Polar residues" evidence="1">
    <location>
        <begin position="12"/>
        <end position="32"/>
    </location>
</feature>
<feature type="region of interest" description="Disordered" evidence="1">
    <location>
        <begin position="1"/>
        <end position="60"/>
    </location>
</feature>
<feature type="compositionally biased region" description="Polar residues" evidence="1">
    <location>
        <begin position="105"/>
        <end position="114"/>
    </location>
</feature>
<sequence>MASAKSIELNLEASQNYETSPMCTPSVNSSAIKQARSFKKVRSSKVGSEGGPTPSGLLNHMNEVLPTTSMEKGFLVKEVLPNHTKEVLPITGPTQSLCRGVPLGRTSSPSGPTE</sequence>